<organism evidence="1">
    <name type="scientific">termite gut metagenome</name>
    <dbReference type="NCBI Taxonomy" id="433724"/>
    <lineage>
        <taxon>unclassified sequences</taxon>
        <taxon>metagenomes</taxon>
        <taxon>organismal metagenomes</taxon>
    </lineage>
</organism>
<evidence type="ECO:0000313" key="1">
    <source>
        <dbReference type="EMBL" id="KAA6339198.1"/>
    </source>
</evidence>
<accession>A0A5J4S062</accession>
<gene>
    <name evidence="1" type="ORF">EZS27_012862</name>
</gene>
<dbReference type="AlphaFoldDB" id="A0A5J4S062"/>
<proteinExistence type="predicted"/>
<sequence>MSKIFNIEFSDFIKKTKSTEVFNDELIVSSLDSMKENKRGTNMPPIRVNAVTFFLCTYGEMSVSVDYKTYCLKKGMSLQMSNLHILDNISVSSTFEGCMIAISPKLVQSILDEIQTIKKLAADAKQYQPLL</sequence>
<protein>
    <submittedName>
        <fullName evidence="1">Uncharacterized protein</fullName>
    </submittedName>
</protein>
<comment type="caution">
    <text evidence="1">The sequence shown here is derived from an EMBL/GenBank/DDBJ whole genome shotgun (WGS) entry which is preliminary data.</text>
</comment>
<name>A0A5J4S062_9ZZZZ</name>
<dbReference type="EMBL" id="SNRY01000556">
    <property type="protein sequence ID" value="KAA6339198.1"/>
    <property type="molecule type" value="Genomic_DNA"/>
</dbReference>
<reference evidence="1" key="1">
    <citation type="submission" date="2019-03" db="EMBL/GenBank/DDBJ databases">
        <title>Single cell metagenomics reveals metabolic interactions within the superorganism composed of flagellate Streblomastix strix and complex community of Bacteroidetes bacteria on its surface.</title>
        <authorList>
            <person name="Treitli S.C."/>
            <person name="Kolisko M."/>
            <person name="Husnik F."/>
            <person name="Keeling P."/>
            <person name="Hampl V."/>
        </authorList>
    </citation>
    <scope>NUCLEOTIDE SEQUENCE</scope>
    <source>
        <strain evidence="1">STM</strain>
    </source>
</reference>